<dbReference type="GeneID" id="36575134"/>
<organism evidence="2 3">
    <name type="scientific">Amorphotheca resinae ATCC 22711</name>
    <dbReference type="NCBI Taxonomy" id="857342"/>
    <lineage>
        <taxon>Eukaryota</taxon>
        <taxon>Fungi</taxon>
        <taxon>Dikarya</taxon>
        <taxon>Ascomycota</taxon>
        <taxon>Pezizomycotina</taxon>
        <taxon>Leotiomycetes</taxon>
        <taxon>Helotiales</taxon>
        <taxon>Amorphothecaceae</taxon>
        <taxon>Amorphotheca</taxon>
    </lineage>
</organism>
<name>A0A2T3ARJ2_AMORE</name>
<keyword evidence="3" id="KW-1185">Reference proteome</keyword>
<accession>A0A2T3ARJ2</accession>
<sequence>MLSTPLEVLLLLPTLLQVAPPSSPNVHYVSLPKTSADAWRNAEILRGRRICSFPVTPDPVPRWKPWWDSMTFRASCISVTPVSLQKAK</sequence>
<reference evidence="2 3" key="1">
    <citation type="journal article" date="2018" name="New Phytol.">
        <title>Comparative genomics and transcriptomics depict ericoid mycorrhizal fungi as versatile saprotrophs and plant mutualists.</title>
        <authorList>
            <person name="Martino E."/>
            <person name="Morin E."/>
            <person name="Grelet G.A."/>
            <person name="Kuo A."/>
            <person name="Kohler A."/>
            <person name="Daghino S."/>
            <person name="Barry K.W."/>
            <person name="Cichocki N."/>
            <person name="Clum A."/>
            <person name="Dockter R.B."/>
            <person name="Hainaut M."/>
            <person name="Kuo R.C."/>
            <person name="LaButti K."/>
            <person name="Lindahl B.D."/>
            <person name="Lindquist E.A."/>
            <person name="Lipzen A."/>
            <person name="Khouja H.R."/>
            <person name="Magnuson J."/>
            <person name="Murat C."/>
            <person name="Ohm R.A."/>
            <person name="Singer S.W."/>
            <person name="Spatafora J.W."/>
            <person name="Wang M."/>
            <person name="Veneault-Fourrey C."/>
            <person name="Henrissat B."/>
            <person name="Grigoriev I.V."/>
            <person name="Martin F.M."/>
            <person name="Perotto S."/>
        </authorList>
    </citation>
    <scope>NUCLEOTIDE SEQUENCE [LARGE SCALE GENOMIC DNA]</scope>
    <source>
        <strain evidence="2 3">ATCC 22711</strain>
    </source>
</reference>
<proteinExistence type="predicted"/>
<keyword evidence="1" id="KW-0732">Signal</keyword>
<evidence type="ECO:0000313" key="3">
    <source>
        <dbReference type="Proteomes" id="UP000241818"/>
    </source>
</evidence>
<feature type="chain" id="PRO_5015563395" description="Secreted protein" evidence="1">
    <location>
        <begin position="22"/>
        <end position="88"/>
    </location>
</feature>
<dbReference type="InParanoid" id="A0A2T3ARJ2"/>
<protein>
    <recommendedName>
        <fullName evidence="4">Secreted protein</fullName>
    </recommendedName>
</protein>
<dbReference type="RefSeq" id="XP_024717250.1">
    <property type="nucleotide sequence ID" value="XM_024867053.1"/>
</dbReference>
<dbReference type="EMBL" id="KZ679017">
    <property type="protein sequence ID" value="PSS08952.1"/>
    <property type="molecule type" value="Genomic_DNA"/>
</dbReference>
<evidence type="ECO:0000256" key="1">
    <source>
        <dbReference type="SAM" id="SignalP"/>
    </source>
</evidence>
<evidence type="ECO:0008006" key="4">
    <source>
        <dbReference type="Google" id="ProtNLM"/>
    </source>
</evidence>
<gene>
    <name evidence="2" type="ORF">M430DRAFT_37103</name>
</gene>
<dbReference type="Proteomes" id="UP000241818">
    <property type="component" value="Unassembled WGS sequence"/>
</dbReference>
<evidence type="ECO:0000313" key="2">
    <source>
        <dbReference type="EMBL" id="PSS08952.1"/>
    </source>
</evidence>
<dbReference type="AlphaFoldDB" id="A0A2T3ARJ2"/>
<feature type="signal peptide" evidence="1">
    <location>
        <begin position="1"/>
        <end position="21"/>
    </location>
</feature>